<dbReference type="InterPro" id="IPR005839">
    <property type="entry name" value="Methylthiotransferase"/>
</dbReference>
<feature type="binding site" evidence="8">
    <location>
        <position position="154"/>
    </location>
    <ligand>
        <name>[4Fe-4S] cluster</name>
        <dbReference type="ChEBI" id="CHEBI:49883"/>
        <label>2</label>
        <note>4Fe-4S-S-AdoMet</note>
    </ligand>
</feature>
<evidence type="ECO:0000256" key="1">
    <source>
        <dbReference type="ARBA" id="ARBA00022485"/>
    </source>
</evidence>
<dbReference type="PROSITE" id="PS50926">
    <property type="entry name" value="TRAM"/>
    <property type="match status" value="1"/>
</dbReference>
<evidence type="ECO:0000256" key="3">
    <source>
        <dbReference type="ARBA" id="ARBA00022679"/>
    </source>
</evidence>
<reference evidence="12 13" key="1">
    <citation type="submission" date="2016-10" db="EMBL/GenBank/DDBJ databases">
        <authorList>
            <person name="de Groot N.N."/>
        </authorList>
    </citation>
    <scope>NUCLEOTIDE SEQUENCE [LARGE SCALE GENOMIC DNA]</scope>
    <source>
        <strain evidence="12 13">WG14</strain>
    </source>
</reference>
<dbReference type="InterPro" id="IPR020612">
    <property type="entry name" value="Methylthiotransferase_CS"/>
</dbReference>
<proteinExistence type="inferred from homology"/>
<keyword evidence="4 8" id="KW-0949">S-adenosyl-L-methionine</keyword>
<dbReference type="SFLD" id="SFLDG01061">
    <property type="entry name" value="methylthiotransferase"/>
    <property type="match status" value="1"/>
</dbReference>
<dbReference type="SFLD" id="SFLDS00029">
    <property type="entry name" value="Radical_SAM"/>
    <property type="match status" value="1"/>
</dbReference>
<dbReference type="SFLD" id="SFLDG01082">
    <property type="entry name" value="B12-binding_domain_containing"/>
    <property type="match status" value="1"/>
</dbReference>
<keyword evidence="13" id="KW-1185">Reference proteome</keyword>
<dbReference type="PROSITE" id="PS51449">
    <property type="entry name" value="MTTASE_N"/>
    <property type="match status" value="1"/>
</dbReference>
<dbReference type="GO" id="GO:0005840">
    <property type="term" value="C:ribosome"/>
    <property type="evidence" value="ECO:0007669"/>
    <property type="project" value="UniProtKB-KW"/>
</dbReference>
<comment type="catalytic activity">
    <reaction evidence="8">
        <text>L-aspartate(89)-[ribosomal protein uS12]-hydrogen + (sulfur carrier)-SH + AH2 + 2 S-adenosyl-L-methionine = 3-methylsulfanyl-L-aspartate(89)-[ribosomal protein uS12]-hydrogen + (sulfur carrier)-H + 5'-deoxyadenosine + L-methionine + A + S-adenosyl-L-homocysteine + 2 H(+)</text>
        <dbReference type="Rhea" id="RHEA:37087"/>
        <dbReference type="Rhea" id="RHEA-COMP:10460"/>
        <dbReference type="Rhea" id="RHEA-COMP:10461"/>
        <dbReference type="Rhea" id="RHEA-COMP:14737"/>
        <dbReference type="Rhea" id="RHEA-COMP:14739"/>
        <dbReference type="ChEBI" id="CHEBI:13193"/>
        <dbReference type="ChEBI" id="CHEBI:15378"/>
        <dbReference type="ChEBI" id="CHEBI:17319"/>
        <dbReference type="ChEBI" id="CHEBI:17499"/>
        <dbReference type="ChEBI" id="CHEBI:29917"/>
        <dbReference type="ChEBI" id="CHEBI:29961"/>
        <dbReference type="ChEBI" id="CHEBI:57844"/>
        <dbReference type="ChEBI" id="CHEBI:57856"/>
        <dbReference type="ChEBI" id="CHEBI:59789"/>
        <dbReference type="ChEBI" id="CHEBI:64428"/>
        <dbReference type="ChEBI" id="CHEBI:73599"/>
        <dbReference type="EC" id="2.8.4.4"/>
    </reaction>
</comment>
<evidence type="ECO:0000313" key="12">
    <source>
        <dbReference type="EMBL" id="SDC69672.1"/>
    </source>
</evidence>
<dbReference type="CDD" id="cd01335">
    <property type="entry name" value="Radical_SAM"/>
    <property type="match status" value="1"/>
</dbReference>
<feature type="domain" description="Radical SAM core" evidence="11">
    <location>
        <begin position="136"/>
        <end position="364"/>
    </location>
</feature>
<dbReference type="PANTHER" id="PTHR43837">
    <property type="entry name" value="RIBOSOMAL PROTEIN S12 METHYLTHIOTRANSFERASE RIMO"/>
    <property type="match status" value="1"/>
</dbReference>
<keyword evidence="3 8" id="KW-0808">Transferase</keyword>
<dbReference type="HAMAP" id="MF_01865">
    <property type="entry name" value="MTTase_RimO"/>
    <property type="match status" value="1"/>
</dbReference>
<dbReference type="SMART" id="SM00729">
    <property type="entry name" value="Elp3"/>
    <property type="match status" value="1"/>
</dbReference>
<dbReference type="InterPro" id="IPR006638">
    <property type="entry name" value="Elp3/MiaA/NifB-like_rSAM"/>
</dbReference>
<dbReference type="InterPro" id="IPR013848">
    <property type="entry name" value="Methylthiotransferase_N"/>
</dbReference>
<dbReference type="EC" id="2.8.4.4" evidence="8"/>
<keyword evidence="6 8" id="KW-0408">Iron</keyword>
<dbReference type="InterPro" id="IPR012340">
    <property type="entry name" value="NA-bd_OB-fold"/>
</dbReference>
<dbReference type="Pfam" id="PF04055">
    <property type="entry name" value="Radical_SAM"/>
    <property type="match status" value="1"/>
</dbReference>
<feature type="binding site" evidence="8">
    <location>
        <position position="150"/>
    </location>
    <ligand>
        <name>[4Fe-4S] cluster</name>
        <dbReference type="ChEBI" id="CHEBI:49883"/>
        <label>2</label>
        <note>4Fe-4S-S-AdoMet</note>
    </ligand>
</feature>
<dbReference type="InterPro" id="IPR002792">
    <property type="entry name" value="TRAM_dom"/>
</dbReference>
<gene>
    <name evidence="8" type="primary">rimO</name>
    <name evidence="12" type="ORF">SAMN04488588_1613</name>
</gene>
<evidence type="ECO:0000256" key="2">
    <source>
        <dbReference type="ARBA" id="ARBA00022490"/>
    </source>
</evidence>
<dbReference type="FunFam" id="2.40.50.140:FF:000210">
    <property type="entry name" value="Ribosomal protein S12 methylthiotransferase RimO"/>
    <property type="match status" value="1"/>
</dbReference>
<dbReference type="Gene3D" id="2.40.50.140">
    <property type="entry name" value="Nucleic acid-binding proteins"/>
    <property type="match status" value="1"/>
</dbReference>
<evidence type="ECO:0000256" key="8">
    <source>
        <dbReference type="HAMAP-Rule" id="MF_01865"/>
    </source>
</evidence>
<keyword evidence="12" id="KW-0687">Ribonucleoprotein</keyword>
<dbReference type="SUPFAM" id="SSF102114">
    <property type="entry name" value="Radical SAM enzymes"/>
    <property type="match status" value="1"/>
</dbReference>
<feature type="binding site" evidence="8">
    <location>
        <position position="157"/>
    </location>
    <ligand>
        <name>[4Fe-4S] cluster</name>
        <dbReference type="ChEBI" id="CHEBI:49883"/>
        <label>2</label>
        <note>4Fe-4S-S-AdoMet</note>
    </ligand>
</feature>
<comment type="subcellular location">
    <subcellularLocation>
        <location evidence="8">Cytoplasm</location>
    </subcellularLocation>
</comment>
<evidence type="ECO:0000256" key="4">
    <source>
        <dbReference type="ARBA" id="ARBA00022691"/>
    </source>
</evidence>
<keyword evidence="2 8" id="KW-0963">Cytoplasm</keyword>
<dbReference type="PROSITE" id="PS51918">
    <property type="entry name" value="RADICAL_SAM"/>
    <property type="match status" value="1"/>
</dbReference>
<dbReference type="NCBIfam" id="TIGR00089">
    <property type="entry name" value="MiaB/RimO family radical SAM methylthiotransferase"/>
    <property type="match status" value="1"/>
</dbReference>
<feature type="binding site" evidence="8">
    <location>
        <position position="47"/>
    </location>
    <ligand>
        <name>[4Fe-4S] cluster</name>
        <dbReference type="ChEBI" id="CHEBI:49883"/>
        <label>1</label>
    </ligand>
</feature>
<dbReference type="GO" id="GO:0005829">
    <property type="term" value="C:cytosol"/>
    <property type="evidence" value="ECO:0007669"/>
    <property type="project" value="TreeGrafter"/>
</dbReference>
<dbReference type="Gene3D" id="3.80.30.20">
    <property type="entry name" value="tm_1862 like domain"/>
    <property type="match status" value="1"/>
</dbReference>
<comment type="similarity">
    <text evidence="8">Belongs to the methylthiotransferase family. RimO subfamily.</text>
</comment>
<evidence type="ECO:0000259" key="10">
    <source>
        <dbReference type="PROSITE" id="PS51449"/>
    </source>
</evidence>
<dbReference type="PANTHER" id="PTHR43837:SF1">
    <property type="entry name" value="RIBOSOMAL PROTEIN US12 METHYLTHIOTRANSFERASE RIMO"/>
    <property type="match status" value="1"/>
</dbReference>
<comment type="function">
    <text evidence="8">Catalyzes the methylthiolation of an aspartic acid residue of ribosomal protein uS12.</text>
</comment>
<dbReference type="GO" id="GO:0035599">
    <property type="term" value="F:aspartic acid methylthiotransferase activity"/>
    <property type="evidence" value="ECO:0007669"/>
    <property type="project" value="TreeGrafter"/>
</dbReference>
<dbReference type="InterPro" id="IPR038135">
    <property type="entry name" value="Methylthiotransferase_N_sf"/>
</dbReference>
<feature type="binding site" evidence="8">
    <location>
        <position position="11"/>
    </location>
    <ligand>
        <name>[4Fe-4S] cluster</name>
        <dbReference type="ChEBI" id="CHEBI:49883"/>
        <label>1</label>
    </ligand>
</feature>
<dbReference type="RefSeq" id="WP_091404602.1">
    <property type="nucleotide sequence ID" value="NZ_FMYV01000006.1"/>
</dbReference>
<dbReference type="GO" id="GO:0046872">
    <property type="term" value="F:metal ion binding"/>
    <property type="evidence" value="ECO:0007669"/>
    <property type="project" value="UniProtKB-KW"/>
</dbReference>
<dbReference type="STRING" id="28234.SAMN04488588_1613"/>
<name>A0A1G6NNU6_9BACT</name>
<sequence length="432" mass="49554">MEKFHIVRLGCPKNDADMDIFRGIMENKGYIYSEDPKSADTIFIDTCGFIESAKKESIDTIFDYNSLKEENPDLKIIPIGCLIERYYDDFKEELKEVDGLYGVIPPAVIANNFEKGNYYLQLETPYDTYNCDFRHVPDTNYAYIKIADGCNRNCNFCSIPYFKGKPASREIEDIVNEAKFLVDNGIKEIILVSQDNTLYGADLYRKQSLPELLNKINQIEGDFWVRVMYLHPDFINDEIINAIHNNEKVLNYFDIPVQNGSDNVLKLMGRVRMKDKIKEIVKKAKANGSAVRTTILLGFPGETDQDFKETMDFIDEIEFDRLGVFSFSPEEGTPAFDFDYEVDEGTKDQRVDALLELQKAISEDIMEKYIGKTLDVLVEEYSDGVYVGRSFLDAPEIDGNVFFKTDKKIELGSFVKVKITNSLDYDLEGELL</sequence>
<dbReference type="PROSITE" id="PS01278">
    <property type="entry name" value="MTTASE_RADICAL"/>
    <property type="match status" value="1"/>
</dbReference>
<evidence type="ECO:0000256" key="6">
    <source>
        <dbReference type="ARBA" id="ARBA00023004"/>
    </source>
</evidence>
<keyword evidence="5 8" id="KW-0479">Metal-binding</keyword>
<dbReference type="SFLD" id="SFLDF00274">
    <property type="entry name" value="ribosomal_protein_S12_methylth"/>
    <property type="match status" value="1"/>
</dbReference>
<dbReference type="InterPro" id="IPR007197">
    <property type="entry name" value="rSAM"/>
</dbReference>
<dbReference type="InterPro" id="IPR023404">
    <property type="entry name" value="rSAM_horseshoe"/>
</dbReference>
<protein>
    <recommendedName>
        <fullName evidence="8">Ribosomal protein uS12 methylthiotransferase RimO</fullName>
        <shortName evidence="8">uS12 MTTase</shortName>
        <shortName evidence="8">uS12 methylthiotransferase</shortName>
        <ecNumber evidence="8">2.8.4.4</ecNumber>
    </recommendedName>
    <alternativeName>
        <fullName evidence="8">Ribosomal protein uS12 (aspartate-C(3))-methylthiotransferase</fullName>
    </alternativeName>
    <alternativeName>
        <fullName evidence="8">Ribosome maturation factor RimO</fullName>
    </alternativeName>
</protein>
<feature type="domain" description="MTTase N-terminal" evidence="10">
    <location>
        <begin position="2"/>
        <end position="121"/>
    </location>
</feature>
<evidence type="ECO:0000313" key="13">
    <source>
        <dbReference type="Proteomes" id="UP000199322"/>
    </source>
</evidence>
<keyword evidence="12" id="KW-0689">Ribosomal protein</keyword>
<feature type="binding site" evidence="8">
    <location>
        <position position="81"/>
    </location>
    <ligand>
        <name>[4Fe-4S] cluster</name>
        <dbReference type="ChEBI" id="CHEBI:49883"/>
        <label>1</label>
    </ligand>
</feature>
<dbReference type="AlphaFoldDB" id="A0A1G6NNU6"/>
<keyword evidence="1 8" id="KW-0004">4Fe-4S</keyword>
<dbReference type="Gene3D" id="3.40.50.12160">
    <property type="entry name" value="Methylthiotransferase, N-terminal domain"/>
    <property type="match status" value="1"/>
</dbReference>
<evidence type="ECO:0000256" key="7">
    <source>
        <dbReference type="ARBA" id="ARBA00023014"/>
    </source>
</evidence>
<evidence type="ECO:0000256" key="5">
    <source>
        <dbReference type="ARBA" id="ARBA00022723"/>
    </source>
</evidence>
<accession>A0A1G6NNU6</accession>
<organism evidence="12 13">
    <name type="scientific">Geotoga petraea</name>
    <dbReference type="NCBI Taxonomy" id="28234"/>
    <lineage>
        <taxon>Bacteria</taxon>
        <taxon>Thermotogati</taxon>
        <taxon>Thermotogota</taxon>
        <taxon>Thermotogae</taxon>
        <taxon>Petrotogales</taxon>
        <taxon>Petrotogaceae</taxon>
        <taxon>Geotoga</taxon>
    </lineage>
</organism>
<dbReference type="NCBIfam" id="TIGR01125">
    <property type="entry name" value="30S ribosomal protein S12 methylthiotransferase RimO"/>
    <property type="match status" value="1"/>
</dbReference>
<comment type="cofactor">
    <cofactor evidence="8">
        <name>[4Fe-4S] cluster</name>
        <dbReference type="ChEBI" id="CHEBI:49883"/>
    </cofactor>
    <text evidence="8">Binds 2 [4Fe-4S] clusters. One cluster is coordinated with 3 cysteines and an exchangeable S-adenosyl-L-methionine.</text>
</comment>
<dbReference type="GO" id="GO:0051539">
    <property type="term" value="F:4 iron, 4 sulfur cluster binding"/>
    <property type="evidence" value="ECO:0007669"/>
    <property type="project" value="UniProtKB-UniRule"/>
</dbReference>
<evidence type="ECO:0000259" key="11">
    <source>
        <dbReference type="PROSITE" id="PS51918"/>
    </source>
</evidence>
<dbReference type="Proteomes" id="UP000199322">
    <property type="component" value="Unassembled WGS sequence"/>
</dbReference>
<dbReference type="EMBL" id="FMYV01000006">
    <property type="protein sequence ID" value="SDC69672.1"/>
    <property type="molecule type" value="Genomic_DNA"/>
</dbReference>
<dbReference type="InterPro" id="IPR005840">
    <property type="entry name" value="Ribosomal_uS12_MeSTrfase_RimO"/>
</dbReference>
<keyword evidence="7 8" id="KW-0411">Iron-sulfur</keyword>
<dbReference type="InterPro" id="IPR058240">
    <property type="entry name" value="rSAM_sf"/>
</dbReference>
<dbReference type="GO" id="GO:0103039">
    <property type="term" value="F:protein methylthiotransferase activity"/>
    <property type="evidence" value="ECO:0007669"/>
    <property type="project" value="UniProtKB-EC"/>
</dbReference>
<dbReference type="GO" id="GO:0006400">
    <property type="term" value="P:tRNA modification"/>
    <property type="evidence" value="ECO:0007669"/>
    <property type="project" value="InterPro"/>
</dbReference>
<dbReference type="Pfam" id="PF00919">
    <property type="entry name" value="UPF0004"/>
    <property type="match status" value="1"/>
</dbReference>
<dbReference type="FunFam" id="3.80.30.20:FF:000001">
    <property type="entry name" value="tRNA-2-methylthio-N(6)-dimethylallyladenosine synthase 2"/>
    <property type="match status" value="1"/>
</dbReference>
<feature type="domain" description="TRAM" evidence="9">
    <location>
        <begin position="367"/>
        <end position="432"/>
    </location>
</feature>
<evidence type="ECO:0000259" key="9">
    <source>
        <dbReference type="PROSITE" id="PS50926"/>
    </source>
</evidence>
<dbReference type="Pfam" id="PF18693">
    <property type="entry name" value="TRAM_2"/>
    <property type="match status" value="1"/>
</dbReference>